<reference evidence="3" key="1">
    <citation type="submission" date="2016-10" db="EMBL/GenBank/DDBJ databases">
        <authorList>
            <person name="Varghese N."/>
            <person name="Submissions S."/>
        </authorList>
    </citation>
    <scope>NUCLEOTIDE SEQUENCE [LARGE SCALE GENOMIC DNA]</scope>
    <source>
        <strain evidence="3">CGMCC 1.10369</strain>
    </source>
</reference>
<name>A0A1H0L282_9BACI</name>
<sequence length="194" mass="21573">MEISRYQPSQAKPAQPAAPKNQEATEKTVKDSKETYTPSPRPDVKNMSPEERDNYLNKLRQESDKHFESLKNLVAKMLEKQGFTFQDLHGDSNVAETIEVDEETRLAAEKAVAEDGPYGAEAVSDRLVNFAIALSGGNVDKLDVLRGAIDMGFKAVEDIFGELPEVSKQTYALIQEKLAAWEKEQRGTPAESRS</sequence>
<keyword evidence="3" id="KW-1185">Reference proteome</keyword>
<organism evidence="2 3">
    <name type="scientific">Alkalicoccus daliensis</name>
    <dbReference type="NCBI Taxonomy" id="745820"/>
    <lineage>
        <taxon>Bacteria</taxon>
        <taxon>Bacillati</taxon>
        <taxon>Bacillota</taxon>
        <taxon>Bacilli</taxon>
        <taxon>Bacillales</taxon>
        <taxon>Bacillaceae</taxon>
        <taxon>Alkalicoccus</taxon>
    </lineage>
</organism>
<proteinExistence type="predicted"/>
<dbReference type="STRING" id="745820.SAMN04488053_1235"/>
<dbReference type="AlphaFoldDB" id="A0A1H0L282"/>
<dbReference type="OrthoDB" id="49105at2"/>
<dbReference type="Proteomes" id="UP000198778">
    <property type="component" value="Unassembled WGS sequence"/>
</dbReference>
<feature type="region of interest" description="Disordered" evidence="1">
    <location>
        <begin position="1"/>
        <end position="52"/>
    </location>
</feature>
<feature type="compositionally biased region" description="Basic and acidic residues" evidence="1">
    <location>
        <begin position="23"/>
        <end position="34"/>
    </location>
</feature>
<evidence type="ECO:0008006" key="4">
    <source>
        <dbReference type="Google" id="ProtNLM"/>
    </source>
</evidence>
<evidence type="ECO:0000256" key="1">
    <source>
        <dbReference type="SAM" id="MobiDB-lite"/>
    </source>
</evidence>
<dbReference type="EMBL" id="FNIL01000023">
    <property type="protein sequence ID" value="SDO62090.1"/>
    <property type="molecule type" value="Genomic_DNA"/>
</dbReference>
<accession>A0A1H0L282</accession>
<gene>
    <name evidence="2" type="ORF">SAMN04488053_1235</name>
</gene>
<evidence type="ECO:0000313" key="3">
    <source>
        <dbReference type="Proteomes" id="UP000198778"/>
    </source>
</evidence>
<feature type="compositionally biased region" description="Basic and acidic residues" evidence="1">
    <location>
        <begin position="42"/>
        <end position="52"/>
    </location>
</feature>
<protein>
    <recommendedName>
        <fullName evidence="4">DUF5610 domain-containing protein</fullName>
    </recommendedName>
</protein>
<dbReference type="RefSeq" id="WP_090844723.1">
    <property type="nucleotide sequence ID" value="NZ_FNIL01000023.1"/>
</dbReference>
<evidence type="ECO:0000313" key="2">
    <source>
        <dbReference type="EMBL" id="SDO62090.1"/>
    </source>
</evidence>
<feature type="compositionally biased region" description="Low complexity" evidence="1">
    <location>
        <begin position="7"/>
        <end position="22"/>
    </location>
</feature>